<feature type="compositionally biased region" description="Polar residues" evidence="5">
    <location>
        <begin position="284"/>
        <end position="305"/>
    </location>
</feature>
<protein>
    <submittedName>
        <fullName evidence="6">Anaphase-promoting complex subunit 3</fullName>
    </submittedName>
</protein>
<dbReference type="InterPro" id="IPR013105">
    <property type="entry name" value="TPR_2"/>
</dbReference>
<comment type="similarity">
    <text evidence="3">Belongs to the APC3/CDC27 family.</text>
</comment>
<reference evidence="7" key="2">
    <citation type="submission" date="2013-12" db="EMBL/GenBank/DDBJ databases">
        <title>Evolution of pathogenesis and genome organization in the Tremellales.</title>
        <authorList>
            <person name="Cuomo C."/>
            <person name="Litvintseva A."/>
            <person name="Heitman J."/>
            <person name="Chen Y."/>
            <person name="Sun S."/>
            <person name="Springer D."/>
            <person name="Dromer F."/>
            <person name="Young S."/>
            <person name="Zeng Q."/>
            <person name="Chapman S."/>
            <person name="Gujja S."/>
            <person name="Saif S."/>
            <person name="Birren B."/>
        </authorList>
    </citation>
    <scope>NUCLEOTIDE SEQUENCE [LARGE SCALE GENOMIC DNA]</scope>
    <source>
        <strain evidence="7">BCC8398</strain>
    </source>
</reference>
<dbReference type="Pfam" id="PF13181">
    <property type="entry name" value="TPR_8"/>
    <property type="match status" value="1"/>
</dbReference>
<feature type="compositionally biased region" description="Polar residues" evidence="5">
    <location>
        <begin position="421"/>
        <end position="443"/>
    </location>
</feature>
<dbReference type="InterPro" id="IPR011990">
    <property type="entry name" value="TPR-like_helical_dom_sf"/>
</dbReference>
<feature type="repeat" description="TPR" evidence="4">
    <location>
        <begin position="728"/>
        <end position="761"/>
    </location>
</feature>
<dbReference type="AlphaFoldDB" id="A0A1B9H0K8"/>
<dbReference type="GO" id="GO:0005737">
    <property type="term" value="C:cytoplasm"/>
    <property type="evidence" value="ECO:0007669"/>
    <property type="project" value="TreeGrafter"/>
</dbReference>
<organism evidence="6 7">
    <name type="scientific">Kwoniella heveanensis BCC8398</name>
    <dbReference type="NCBI Taxonomy" id="1296120"/>
    <lineage>
        <taxon>Eukaryota</taxon>
        <taxon>Fungi</taxon>
        <taxon>Dikarya</taxon>
        <taxon>Basidiomycota</taxon>
        <taxon>Agaricomycotina</taxon>
        <taxon>Tremellomycetes</taxon>
        <taxon>Tremellales</taxon>
        <taxon>Cryptococcaceae</taxon>
        <taxon>Kwoniella</taxon>
    </lineage>
</organism>
<dbReference type="STRING" id="1296120.A0A1B9H0K8"/>
<feature type="repeat" description="TPR" evidence="4">
    <location>
        <begin position="626"/>
        <end position="659"/>
    </location>
</feature>
<keyword evidence="2 4" id="KW-0802">TPR repeat</keyword>
<evidence type="ECO:0000313" key="6">
    <source>
        <dbReference type="EMBL" id="OCF36805.1"/>
    </source>
</evidence>
<reference evidence="6 7" key="1">
    <citation type="submission" date="2013-07" db="EMBL/GenBank/DDBJ databases">
        <title>The Genome Sequence of Cryptococcus heveanensis BCC8398.</title>
        <authorList>
            <consortium name="The Broad Institute Genome Sequencing Platform"/>
            <person name="Cuomo C."/>
            <person name="Litvintseva A."/>
            <person name="Chen Y."/>
            <person name="Heitman J."/>
            <person name="Sun S."/>
            <person name="Springer D."/>
            <person name="Dromer F."/>
            <person name="Young S.K."/>
            <person name="Zeng Q."/>
            <person name="Gargeya S."/>
            <person name="Fitzgerald M."/>
            <person name="Abouelleil A."/>
            <person name="Alvarado L."/>
            <person name="Berlin A.M."/>
            <person name="Chapman S.B."/>
            <person name="Dewar J."/>
            <person name="Goldberg J."/>
            <person name="Griggs A."/>
            <person name="Gujja S."/>
            <person name="Hansen M."/>
            <person name="Howarth C."/>
            <person name="Imamovic A."/>
            <person name="Larimer J."/>
            <person name="McCowan C."/>
            <person name="Murphy C."/>
            <person name="Pearson M."/>
            <person name="Priest M."/>
            <person name="Roberts A."/>
            <person name="Saif S."/>
            <person name="Shea T."/>
            <person name="Sykes S."/>
            <person name="Wortman J."/>
            <person name="Nusbaum C."/>
            <person name="Birren B."/>
        </authorList>
    </citation>
    <scope>NUCLEOTIDE SEQUENCE [LARGE SCALE GENOMIC DNA]</scope>
    <source>
        <strain evidence="6 7">BCC8398</strain>
    </source>
</reference>
<feature type="compositionally biased region" description="Polar residues" evidence="5">
    <location>
        <begin position="330"/>
        <end position="340"/>
    </location>
</feature>
<evidence type="ECO:0000256" key="3">
    <source>
        <dbReference type="ARBA" id="ARBA00038210"/>
    </source>
</evidence>
<dbReference type="Pfam" id="PF07719">
    <property type="entry name" value="TPR_2"/>
    <property type="match status" value="1"/>
</dbReference>
<evidence type="ECO:0000256" key="2">
    <source>
        <dbReference type="ARBA" id="ARBA00022803"/>
    </source>
</evidence>
<evidence type="ECO:0000313" key="7">
    <source>
        <dbReference type="Proteomes" id="UP000092666"/>
    </source>
</evidence>
<feature type="region of interest" description="Disordered" evidence="5">
    <location>
        <begin position="1"/>
        <end position="25"/>
    </location>
</feature>
<dbReference type="PROSITE" id="PS50293">
    <property type="entry name" value="TPR_REGION"/>
    <property type="match status" value="1"/>
</dbReference>
<dbReference type="EMBL" id="KI669494">
    <property type="protein sequence ID" value="OCF36805.1"/>
    <property type="molecule type" value="Genomic_DNA"/>
</dbReference>
<name>A0A1B9H0K8_9TREE</name>
<feature type="region of interest" description="Disordered" evidence="5">
    <location>
        <begin position="330"/>
        <end position="443"/>
    </location>
</feature>
<dbReference type="OrthoDB" id="10248520at2759"/>
<evidence type="ECO:0000256" key="4">
    <source>
        <dbReference type="PROSITE-ProRule" id="PRU00339"/>
    </source>
</evidence>
<dbReference type="GO" id="GO:0051301">
    <property type="term" value="P:cell division"/>
    <property type="evidence" value="ECO:0007669"/>
    <property type="project" value="TreeGrafter"/>
</dbReference>
<feature type="repeat" description="TPR" evidence="4">
    <location>
        <begin position="592"/>
        <end position="625"/>
    </location>
</feature>
<dbReference type="InterPro" id="IPR019734">
    <property type="entry name" value="TPR_rpt"/>
</dbReference>
<dbReference type="SUPFAM" id="SSF48452">
    <property type="entry name" value="TPR-like"/>
    <property type="match status" value="2"/>
</dbReference>
<dbReference type="Pfam" id="PF00515">
    <property type="entry name" value="TPR_1"/>
    <property type="match status" value="1"/>
</dbReference>
<accession>A0A1B9H0K8</accession>
<feature type="repeat" description="TPR" evidence="4">
    <location>
        <begin position="558"/>
        <end position="591"/>
    </location>
</feature>
<feature type="repeat" description="TPR" evidence="4">
    <location>
        <begin position="660"/>
        <end position="693"/>
    </location>
</feature>
<dbReference type="GO" id="GO:0031145">
    <property type="term" value="P:anaphase-promoting complex-dependent catabolic process"/>
    <property type="evidence" value="ECO:0007669"/>
    <property type="project" value="TreeGrafter"/>
</dbReference>
<dbReference type="GO" id="GO:0005680">
    <property type="term" value="C:anaphase-promoting complex"/>
    <property type="evidence" value="ECO:0007669"/>
    <property type="project" value="TreeGrafter"/>
</dbReference>
<evidence type="ECO:0000256" key="1">
    <source>
        <dbReference type="ARBA" id="ARBA00022737"/>
    </source>
</evidence>
<keyword evidence="7" id="KW-1185">Reference proteome</keyword>
<dbReference type="GO" id="GO:0016567">
    <property type="term" value="P:protein ubiquitination"/>
    <property type="evidence" value="ECO:0007669"/>
    <property type="project" value="TreeGrafter"/>
</dbReference>
<feature type="compositionally biased region" description="Low complexity" evidence="5">
    <location>
        <begin position="211"/>
        <end position="224"/>
    </location>
</feature>
<proteinExistence type="inferred from homology"/>
<feature type="region of interest" description="Disordered" evidence="5">
    <location>
        <begin position="284"/>
        <end position="316"/>
    </location>
</feature>
<dbReference type="Proteomes" id="UP000092666">
    <property type="component" value="Unassembled WGS sequence"/>
</dbReference>
<dbReference type="SMART" id="SM00028">
    <property type="entry name" value="TPR"/>
    <property type="match status" value="6"/>
</dbReference>
<dbReference type="GO" id="GO:0007091">
    <property type="term" value="P:metaphase/anaphase transition of mitotic cell cycle"/>
    <property type="evidence" value="ECO:0007669"/>
    <property type="project" value="TreeGrafter"/>
</dbReference>
<feature type="compositionally biased region" description="Basic and acidic residues" evidence="5">
    <location>
        <begin position="379"/>
        <end position="391"/>
    </location>
</feature>
<dbReference type="PROSITE" id="PS50005">
    <property type="entry name" value="TPR"/>
    <property type="match status" value="5"/>
</dbReference>
<keyword evidence="1" id="KW-0677">Repeat</keyword>
<dbReference type="Pfam" id="PF14559">
    <property type="entry name" value="TPR_19"/>
    <property type="match status" value="1"/>
</dbReference>
<gene>
    <name evidence="6" type="ORF">I316_01401</name>
</gene>
<sequence>MATSASGSGSASPSPTHLSRRLQQLSQSSTPTTALFYARLYHSFFPPRQEEHESLHTLALCFLQSGEPYSALHLVRDSAGVDEPDDAGRYRPFAHGLTGSGGKSAPCYGCAMIVARCCEKLGRFSEGQAVLSRALKRCTPTNLTIPSPASTSASAHLLLASLSHKGKAPEAAVDNYVRALQDDPWLWEAFTGLCDIGAAPSLESIFPDPPALSRASSARTSRPPTLSPNPMPRSSASEVPGLLPSRKTTAYGNGNGGGGGGFFTPDVGVGAGLKLGMMGNASSWDTPSAMGDTTFQTTHEQSSHPTSRRPLPNLLSTFMPSASHLLPASLRSSNASTPTNDLRPPKPPAMKRPRGKDGAKKTAEAPAAQLNGLNLPLARELRPNGHDRDLKSGPVRRSSRLKGSSTKPAPPKVTRPRNARSRSVTSSASGATVDISSSPSLDSQLQTSADDWLRDVVRKCARAYRYLGLYQCQEAMRELDGLPYEVKTSAWSLDILARSFYEMANYVVARRAFASLLELEPYRLQSMEQYSTLLWHISDPPALSHLSQSLMSVNRESPQPWIAAGNCFSLQKDHDEAMRCFRRATQLDPGCAYAWTLCGYEAMEMEEYERAIAFYRTAIRNDSRHYNAWYGMGLVYMKTGKTRYAEHHFRRAVDINPTNAVLLCCVGMVLEQSDDIVQAIHFYERAVAYAPNSPMVQFKRIRVLVALQRFDEAIALLEPLSREAPDEANIFFLLGKCYLRRDRRGEATVAFTTARELQPKLEGPIKATLEANGEEEEEEED</sequence>
<dbReference type="PANTHER" id="PTHR12558:SF13">
    <property type="entry name" value="CELL DIVISION CYCLE PROTEIN 27 HOMOLOG"/>
    <property type="match status" value="1"/>
</dbReference>
<evidence type="ECO:0000256" key="5">
    <source>
        <dbReference type="SAM" id="MobiDB-lite"/>
    </source>
</evidence>
<dbReference type="PANTHER" id="PTHR12558">
    <property type="entry name" value="CELL DIVISION CYCLE 16,23,27"/>
    <property type="match status" value="1"/>
</dbReference>
<dbReference type="Gene3D" id="1.25.40.10">
    <property type="entry name" value="Tetratricopeptide repeat domain"/>
    <property type="match status" value="4"/>
</dbReference>
<feature type="region of interest" description="Disordered" evidence="5">
    <location>
        <begin position="210"/>
        <end position="259"/>
    </location>
</feature>